<keyword evidence="1" id="KW-0378">Hydrolase</keyword>
<accession>A0ABV6R1S5</accession>
<name>A0ABV6R1S5_9CAUL</name>
<dbReference type="RefSeq" id="WP_376834678.1">
    <property type="nucleotide sequence ID" value="NZ_JBHLSW010000003.1"/>
</dbReference>
<dbReference type="Pfam" id="PF03629">
    <property type="entry name" value="SASA"/>
    <property type="match status" value="1"/>
</dbReference>
<evidence type="ECO:0000259" key="3">
    <source>
        <dbReference type="Pfam" id="PF03629"/>
    </source>
</evidence>
<evidence type="ECO:0000313" key="5">
    <source>
        <dbReference type="Proteomes" id="UP001589906"/>
    </source>
</evidence>
<sequence length="650" mass="69700">MSARRAMSPRARVVAALCAVAATLTATGASAQAPTLSDLFSDHAVLQRDRPIPVWGQGRPGDRLTVSLGEARVAVTVNEDGRWRARLPARGAGGPLTLTVSDGDGGEDVARDVMVGDVWLCSGQSNMELPVNRALNAPAVIGASSDDGLRLLTVAKDYDADVQADFRNPVAWAPAGPDSVAEFSAACFFFAQELRRDHDVPMGLINASWGGSRIEAWMSRDALVRQGAGEGVAALDRLSDDPMAAQRLWGEQWQAWWAGRSGDAPWSPEDGGEWRPVPAMTPWEGWGVPELAAYNGMVWYRVDVELTEAQARAANRLSLGAIDEADQTWVNGVAVGASGSGERVYDLPEGLLRAGRNTVVVNVLDTWQAGGLYGPADRRALLTAGGEAIPLDPGGWRWRRATVGETPPRAPWSSTSGLTTIGNAMIAPLHDYGLRGALWYQGESNTGEAERYRDLLTGLMADWRDQFDAPELPFLVVQLANFGAPNHEPRPSGWAELRESQRLAVDADPHAALAVAIDLGDRWDIHPAQKEELGRRLARAARHAVYGEDIPPSGPAPAGVTRQGPNLRVAFGDVTGELRSHGGAQVIGFELCAADACRYVAAVARGSVVELTVPDGFRPDEIRFCWADNPTCNLFDDAGLPAGPFRLRLS</sequence>
<evidence type="ECO:0000256" key="1">
    <source>
        <dbReference type="ARBA" id="ARBA00022801"/>
    </source>
</evidence>
<dbReference type="SUPFAM" id="SSF52266">
    <property type="entry name" value="SGNH hydrolase"/>
    <property type="match status" value="1"/>
</dbReference>
<keyword evidence="5" id="KW-1185">Reference proteome</keyword>
<dbReference type="InterPro" id="IPR008979">
    <property type="entry name" value="Galactose-bd-like_sf"/>
</dbReference>
<keyword evidence="2" id="KW-0732">Signal</keyword>
<comment type="caution">
    <text evidence="4">The sequence shown here is derived from an EMBL/GenBank/DDBJ whole genome shotgun (WGS) entry which is preliminary data.</text>
</comment>
<dbReference type="Proteomes" id="UP001589906">
    <property type="component" value="Unassembled WGS sequence"/>
</dbReference>
<dbReference type="InterPro" id="IPR039329">
    <property type="entry name" value="SIAE"/>
</dbReference>
<dbReference type="InterPro" id="IPR005181">
    <property type="entry name" value="SASA"/>
</dbReference>
<dbReference type="EMBL" id="JBHLSW010000003">
    <property type="protein sequence ID" value="MFC0633124.1"/>
    <property type="molecule type" value="Genomic_DNA"/>
</dbReference>
<dbReference type="InterPro" id="IPR013783">
    <property type="entry name" value="Ig-like_fold"/>
</dbReference>
<feature type="signal peptide" evidence="2">
    <location>
        <begin position="1"/>
        <end position="31"/>
    </location>
</feature>
<dbReference type="PANTHER" id="PTHR22901:SF0">
    <property type="entry name" value="SIALATE O-ACETYLESTERASE"/>
    <property type="match status" value="1"/>
</dbReference>
<dbReference type="Gene3D" id="3.40.50.1110">
    <property type="entry name" value="SGNH hydrolase"/>
    <property type="match status" value="2"/>
</dbReference>
<dbReference type="Gene3D" id="2.60.40.10">
    <property type="entry name" value="Immunoglobulins"/>
    <property type="match status" value="1"/>
</dbReference>
<dbReference type="PANTHER" id="PTHR22901">
    <property type="entry name" value="SIALATE O-ACETYLESTERASE"/>
    <property type="match status" value="1"/>
</dbReference>
<organism evidence="4 5">
    <name type="scientific">Brevundimonas balnearis</name>
    <dbReference type="NCBI Taxonomy" id="1572858"/>
    <lineage>
        <taxon>Bacteria</taxon>
        <taxon>Pseudomonadati</taxon>
        <taxon>Pseudomonadota</taxon>
        <taxon>Alphaproteobacteria</taxon>
        <taxon>Caulobacterales</taxon>
        <taxon>Caulobacteraceae</taxon>
        <taxon>Brevundimonas</taxon>
    </lineage>
</organism>
<reference evidence="4 5" key="1">
    <citation type="submission" date="2024-09" db="EMBL/GenBank/DDBJ databases">
        <authorList>
            <person name="Sun Q."/>
            <person name="Mori K."/>
        </authorList>
    </citation>
    <scope>NUCLEOTIDE SEQUENCE [LARGE SCALE GENOMIC DNA]</scope>
    <source>
        <strain evidence="4 5">NCAIM B.02621</strain>
    </source>
</reference>
<protein>
    <submittedName>
        <fullName evidence="4">Sialate O-acetylesterase</fullName>
    </submittedName>
</protein>
<feature type="chain" id="PRO_5045258328" evidence="2">
    <location>
        <begin position="32"/>
        <end position="650"/>
    </location>
</feature>
<evidence type="ECO:0000256" key="2">
    <source>
        <dbReference type="SAM" id="SignalP"/>
    </source>
</evidence>
<proteinExistence type="predicted"/>
<evidence type="ECO:0000313" key="4">
    <source>
        <dbReference type="EMBL" id="MFC0633124.1"/>
    </source>
</evidence>
<feature type="domain" description="Sialate O-acetylesterase" evidence="3">
    <location>
        <begin position="433"/>
        <end position="541"/>
    </location>
</feature>
<dbReference type="InterPro" id="IPR036514">
    <property type="entry name" value="SGNH_hydro_sf"/>
</dbReference>
<dbReference type="SUPFAM" id="SSF49785">
    <property type="entry name" value="Galactose-binding domain-like"/>
    <property type="match status" value="1"/>
</dbReference>
<gene>
    <name evidence="4" type="ORF">ACFFGE_04435</name>
</gene>